<dbReference type="Proteomes" id="UP000800040">
    <property type="component" value="Unassembled WGS sequence"/>
</dbReference>
<dbReference type="PANTHER" id="PTHR36847">
    <property type="entry name" value="AMIDOLIGASE ENZYME"/>
    <property type="match status" value="1"/>
</dbReference>
<keyword evidence="2" id="KW-1185">Reference proteome</keyword>
<evidence type="ECO:0008006" key="3">
    <source>
        <dbReference type="Google" id="ProtNLM"/>
    </source>
</evidence>
<dbReference type="PANTHER" id="PTHR36847:SF1">
    <property type="entry name" value="AMIDOLIGASE ENZYME"/>
    <property type="match status" value="1"/>
</dbReference>
<dbReference type="InterPro" id="IPR022025">
    <property type="entry name" value="Amidoligase_2"/>
</dbReference>
<dbReference type="EMBL" id="ML975354">
    <property type="protein sequence ID" value="KAF1831788.1"/>
    <property type="molecule type" value="Genomic_DNA"/>
</dbReference>
<dbReference type="Pfam" id="PF12224">
    <property type="entry name" value="Amidoligase_2"/>
    <property type="match status" value="1"/>
</dbReference>
<dbReference type="AlphaFoldDB" id="A0A6A5K3K0"/>
<gene>
    <name evidence="1" type="ORF">BDW02DRAFT_581773</name>
</gene>
<evidence type="ECO:0000313" key="1">
    <source>
        <dbReference type="EMBL" id="KAF1831788.1"/>
    </source>
</evidence>
<protein>
    <recommendedName>
        <fullName evidence="3">Amidoligase enzyme</fullName>
    </recommendedName>
</protein>
<dbReference type="OrthoDB" id="3790742at2759"/>
<accession>A0A6A5K3K0</accession>
<sequence length="328" mass="37281">MPRYCFSTAHPCCHATRYLPSRAYAKFPVETGYRNGNHLGFGIELELVLQAKPNRLAELEAHRYKDLQLQVVRNRQAIKKYFESQLVAAQLLCQIRTNGTNKDYTMWGVEHDPSWKPGVGCCATTPLNPWQNIVLTFLLDGVEIFSPVLFEDWQTKITSVFDVIERAFTTVQNESAGTHVHVAPVGRNWTLAEIRQISKGVIAWAAPLRELMDRNRGTYAVWNDWDGSVDALALNDLVNSMSPNRYCAWNFRPLVDSRGTIEFRRPYQTLSVRDANHWVTATLCLFATFTRNGGLNAPLAETKVISNRLAAEAKKLRLENCLDCRVFT</sequence>
<evidence type="ECO:0000313" key="2">
    <source>
        <dbReference type="Proteomes" id="UP000800040"/>
    </source>
</evidence>
<reference evidence="1" key="1">
    <citation type="submission" date="2020-01" db="EMBL/GenBank/DDBJ databases">
        <authorList>
            <consortium name="DOE Joint Genome Institute"/>
            <person name="Haridas S."/>
            <person name="Albert R."/>
            <person name="Binder M."/>
            <person name="Bloem J."/>
            <person name="Labutti K."/>
            <person name="Salamov A."/>
            <person name="Andreopoulos B."/>
            <person name="Baker S.E."/>
            <person name="Barry K."/>
            <person name="Bills G."/>
            <person name="Bluhm B.H."/>
            <person name="Cannon C."/>
            <person name="Castanera R."/>
            <person name="Culley D.E."/>
            <person name="Daum C."/>
            <person name="Ezra D."/>
            <person name="Gonzalez J.B."/>
            <person name="Henrissat B."/>
            <person name="Kuo A."/>
            <person name="Liang C."/>
            <person name="Lipzen A."/>
            <person name="Lutzoni F."/>
            <person name="Magnuson J."/>
            <person name="Mondo S."/>
            <person name="Nolan M."/>
            <person name="Ohm R."/>
            <person name="Pangilinan J."/>
            <person name="Park H.-J."/>
            <person name="Ramirez L."/>
            <person name="Alfaro M."/>
            <person name="Sun H."/>
            <person name="Tritt A."/>
            <person name="Yoshinaga Y."/>
            <person name="Zwiers L.-H."/>
            <person name="Turgeon B.G."/>
            <person name="Goodwin S.B."/>
            <person name="Spatafora J.W."/>
            <person name="Crous P.W."/>
            <person name="Grigoriev I.V."/>
        </authorList>
    </citation>
    <scope>NUCLEOTIDE SEQUENCE</scope>
    <source>
        <strain evidence="1">P77</strain>
    </source>
</reference>
<organism evidence="1 2">
    <name type="scientific">Decorospora gaudefroyi</name>
    <dbReference type="NCBI Taxonomy" id="184978"/>
    <lineage>
        <taxon>Eukaryota</taxon>
        <taxon>Fungi</taxon>
        <taxon>Dikarya</taxon>
        <taxon>Ascomycota</taxon>
        <taxon>Pezizomycotina</taxon>
        <taxon>Dothideomycetes</taxon>
        <taxon>Pleosporomycetidae</taxon>
        <taxon>Pleosporales</taxon>
        <taxon>Pleosporineae</taxon>
        <taxon>Pleosporaceae</taxon>
        <taxon>Decorospora</taxon>
    </lineage>
</organism>
<name>A0A6A5K3K0_9PLEO</name>
<proteinExistence type="predicted"/>